<dbReference type="GO" id="GO:0005634">
    <property type="term" value="C:nucleus"/>
    <property type="evidence" value="ECO:0007669"/>
    <property type="project" value="UniProtKB-SubCell"/>
</dbReference>
<evidence type="ECO:0000256" key="1">
    <source>
        <dbReference type="ARBA" id="ARBA00004123"/>
    </source>
</evidence>
<accession>A0AAD9YXX5</accession>
<dbReference type="GO" id="GO:0000976">
    <property type="term" value="F:transcription cis-regulatory region binding"/>
    <property type="evidence" value="ECO:0007669"/>
    <property type="project" value="TreeGrafter"/>
</dbReference>
<evidence type="ECO:0000313" key="6">
    <source>
        <dbReference type="EMBL" id="KAK3168001.1"/>
    </source>
</evidence>
<keyword evidence="7" id="KW-1185">Reference proteome</keyword>
<dbReference type="Proteomes" id="UP001276659">
    <property type="component" value="Unassembled WGS sequence"/>
</dbReference>
<evidence type="ECO:0000256" key="5">
    <source>
        <dbReference type="ARBA" id="ARBA00023242"/>
    </source>
</evidence>
<name>A0AAD9YXX5_9LECA</name>
<organism evidence="6 7">
    <name type="scientific">Lepraria neglecta</name>
    <dbReference type="NCBI Taxonomy" id="209136"/>
    <lineage>
        <taxon>Eukaryota</taxon>
        <taxon>Fungi</taxon>
        <taxon>Dikarya</taxon>
        <taxon>Ascomycota</taxon>
        <taxon>Pezizomycotina</taxon>
        <taxon>Lecanoromycetes</taxon>
        <taxon>OSLEUM clade</taxon>
        <taxon>Lecanoromycetidae</taxon>
        <taxon>Lecanorales</taxon>
        <taxon>Lecanorineae</taxon>
        <taxon>Stereocaulaceae</taxon>
        <taxon>Lepraria</taxon>
    </lineage>
</organism>
<dbReference type="GO" id="GO:0000981">
    <property type="term" value="F:DNA-binding transcription factor activity, RNA polymerase II-specific"/>
    <property type="evidence" value="ECO:0007669"/>
    <property type="project" value="TreeGrafter"/>
</dbReference>
<evidence type="ECO:0000256" key="4">
    <source>
        <dbReference type="ARBA" id="ARBA00023163"/>
    </source>
</evidence>
<keyword evidence="5" id="KW-0539">Nucleus</keyword>
<comment type="subcellular location">
    <subcellularLocation>
        <location evidence="1">Nucleus</location>
    </subcellularLocation>
</comment>
<reference evidence="6" key="1">
    <citation type="submission" date="2022-11" db="EMBL/GenBank/DDBJ databases">
        <title>Chromosomal genome sequence assembly and mating type (MAT) locus characterization of the leprose asexual lichenized fungus Lepraria neglecta (Nyl.) Erichsen.</title>
        <authorList>
            <person name="Allen J.L."/>
            <person name="Pfeffer B."/>
        </authorList>
    </citation>
    <scope>NUCLEOTIDE SEQUENCE</scope>
    <source>
        <strain evidence="6">Allen 5258</strain>
    </source>
</reference>
<sequence>MKWKPRMDESLRAIEANKECPADAAFAFQVRLQLLAQKAVQIREQREWDSARTGSDSGPALSANLYIRTLQAQLHQLGDSLPAALQQRGTLKMHMHYIELCINETARTSYLHAVQGPISGPGGTSDNDDTSTSGGNTLGFDRLDFSWRSVGTIKAWMDIFFSLPLAECAGLSFIHMAQLARCLIVLYQLSTFAHPAWDCHLVRSTVDLLLVLDGVADKLELASSEAGERSPDDLFMHLSGMMRKFRTNAAAKVGQKATAVEDTGWLNGGEAAGAGGGEDAAIQNQTLLQPMSSSDDAFLESIFRGFGGGWSV</sequence>
<gene>
    <name evidence="6" type="ORF">OEA41_004447</name>
</gene>
<protein>
    <submittedName>
        <fullName evidence="6">Uncharacterized protein</fullName>
    </submittedName>
</protein>
<dbReference type="InterPro" id="IPR051089">
    <property type="entry name" value="prtT"/>
</dbReference>
<comment type="caution">
    <text evidence="6">The sequence shown here is derived from an EMBL/GenBank/DDBJ whole genome shotgun (WGS) entry which is preliminary data.</text>
</comment>
<dbReference type="PANTHER" id="PTHR31845:SF18">
    <property type="entry name" value="ZN(II)2CYS6 TRANSCRIPTION FACTOR (EUROFUNG)"/>
    <property type="match status" value="1"/>
</dbReference>
<keyword evidence="4" id="KW-0804">Transcription</keyword>
<keyword evidence="3" id="KW-0238">DNA-binding</keyword>
<dbReference type="EMBL" id="JASNWA010000010">
    <property type="protein sequence ID" value="KAK3168001.1"/>
    <property type="molecule type" value="Genomic_DNA"/>
</dbReference>
<proteinExistence type="predicted"/>
<evidence type="ECO:0000256" key="2">
    <source>
        <dbReference type="ARBA" id="ARBA00023015"/>
    </source>
</evidence>
<dbReference type="AlphaFoldDB" id="A0AAD9YXX5"/>
<evidence type="ECO:0000256" key="3">
    <source>
        <dbReference type="ARBA" id="ARBA00023125"/>
    </source>
</evidence>
<dbReference type="PANTHER" id="PTHR31845">
    <property type="entry name" value="FINGER DOMAIN PROTEIN, PUTATIVE-RELATED"/>
    <property type="match status" value="1"/>
</dbReference>
<keyword evidence="2" id="KW-0805">Transcription regulation</keyword>
<evidence type="ECO:0000313" key="7">
    <source>
        <dbReference type="Proteomes" id="UP001276659"/>
    </source>
</evidence>